<protein>
    <submittedName>
        <fullName evidence="1">Src y 3 domain</fullName>
    </submittedName>
</protein>
<gene>
    <name evidence="1" type="ORF">EmuJ_000418100</name>
</gene>
<accession>A0A068XXM6</accession>
<reference evidence="1" key="1">
    <citation type="journal article" date="2013" name="Nature">
        <title>The genomes of four tapeworm species reveal adaptations to parasitism.</title>
        <authorList>
            <person name="Tsai I.J."/>
            <person name="Zarowiecki M."/>
            <person name="Holroyd N."/>
            <person name="Garciarrubio A."/>
            <person name="Sanchez-Flores A."/>
            <person name="Brooks K.L."/>
            <person name="Tracey A."/>
            <person name="Bobes R.J."/>
            <person name="Fragoso G."/>
            <person name="Sciutto E."/>
            <person name="Aslett M."/>
            <person name="Beasley H."/>
            <person name="Bennett H.M."/>
            <person name="Cai J."/>
            <person name="Camicia F."/>
            <person name="Clark R."/>
            <person name="Cucher M."/>
            <person name="De Silva N."/>
            <person name="Day T.A."/>
            <person name="Deplazes P."/>
            <person name="Estrada K."/>
            <person name="Fernandez C."/>
            <person name="Holland P.W."/>
            <person name="Hou J."/>
            <person name="Hu S."/>
            <person name="Huckvale T."/>
            <person name="Hung S.S."/>
            <person name="Kamenetzky L."/>
            <person name="Keane J.A."/>
            <person name="Kiss F."/>
            <person name="Koziol U."/>
            <person name="Lambert O."/>
            <person name="Liu K."/>
            <person name="Luo X."/>
            <person name="Luo Y."/>
            <person name="Macchiaroli N."/>
            <person name="Nichol S."/>
            <person name="Paps J."/>
            <person name="Parkinson J."/>
            <person name="Pouchkina-Stantcheva N."/>
            <person name="Riddiford N."/>
            <person name="Rosenzvit M."/>
            <person name="Salinas G."/>
            <person name="Wasmuth J.D."/>
            <person name="Zamanian M."/>
            <person name="Zheng Y."/>
            <person name="Cai X."/>
            <person name="Soberon X."/>
            <person name="Olson P.D."/>
            <person name="Laclette J.P."/>
            <person name="Brehm K."/>
            <person name="Berriman M."/>
            <person name="Garciarrubio A."/>
            <person name="Bobes R.J."/>
            <person name="Fragoso G."/>
            <person name="Sanchez-Flores A."/>
            <person name="Estrada K."/>
            <person name="Cevallos M.A."/>
            <person name="Morett E."/>
            <person name="Gonzalez V."/>
            <person name="Portillo T."/>
            <person name="Ochoa-Leyva A."/>
            <person name="Jose M.V."/>
            <person name="Sciutto E."/>
            <person name="Landa A."/>
            <person name="Jimenez L."/>
            <person name="Valdes V."/>
            <person name="Carrero J.C."/>
            <person name="Larralde C."/>
            <person name="Morales-Montor J."/>
            <person name="Limon-Lason J."/>
            <person name="Soberon X."/>
            <person name="Laclette J.P."/>
        </authorList>
    </citation>
    <scope>NUCLEOTIDE SEQUENCE [LARGE SCALE GENOMIC DNA]</scope>
</reference>
<reference evidence="1" key="2">
    <citation type="submission" date="2015-11" db="EMBL/GenBank/DDBJ databases">
        <authorList>
            <person name="Zhang Y."/>
            <person name="Guo Z."/>
        </authorList>
    </citation>
    <scope>NUCLEOTIDE SEQUENCE</scope>
</reference>
<dbReference type="AlphaFoldDB" id="A0A068XXM6"/>
<dbReference type="EMBL" id="LN902847">
    <property type="protein sequence ID" value="CDS36954.1"/>
    <property type="molecule type" value="Genomic_DNA"/>
</dbReference>
<keyword evidence="2" id="KW-1185">Reference proteome</keyword>
<organism evidence="1 2">
    <name type="scientific">Echinococcus multilocularis</name>
    <name type="common">Fox tapeworm</name>
    <dbReference type="NCBI Taxonomy" id="6211"/>
    <lineage>
        <taxon>Eukaryota</taxon>
        <taxon>Metazoa</taxon>
        <taxon>Spiralia</taxon>
        <taxon>Lophotrochozoa</taxon>
        <taxon>Platyhelminthes</taxon>
        <taxon>Cestoda</taxon>
        <taxon>Eucestoda</taxon>
        <taxon>Cyclophyllidea</taxon>
        <taxon>Taeniidae</taxon>
        <taxon>Echinococcus</taxon>
    </lineage>
</organism>
<dbReference type="Proteomes" id="UP000017246">
    <property type="component" value="Unassembled WGS sequence"/>
</dbReference>
<evidence type="ECO:0000313" key="2">
    <source>
        <dbReference type="Proteomes" id="UP000017246"/>
    </source>
</evidence>
<name>A0A068XXM6_ECHMU</name>
<proteinExistence type="predicted"/>
<evidence type="ECO:0000313" key="1">
    <source>
        <dbReference type="EMBL" id="CDS36954.1"/>
    </source>
</evidence>
<sequence>MNDCLLKRKAERVPRVSTRRAVWLIIENILETEDTFAPGYEVNCSSAKRGQVRAWLYPVSMRA</sequence>